<dbReference type="EMBL" id="CP023693">
    <property type="protein sequence ID" value="QEV35491.1"/>
    <property type="molecule type" value="Genomic_DNA"/>
</dbReference>
<evidence type="ECO:0000313" key="4">
    <source>
        <dbReference type="Proteomes" id="UP000326029"/>
    </source>
</evidence>
<evidence type="ECO:0000313" key="5">
    <source>
        <dbReference type="Proteomes" id="UP000642014"/>
    </source>
</evidence>
<protein>
    <recommendedName>
        <fullName evidence="6">Transmembrane protein</fullName>
    </recommendedName>
</protein>
<dbReference type="Proteomes" id="UP000326029">
    <property type="component" value="Chromosome"/>
</dbReference>
<keyword evidence="1" id="KW-1133">Transmembrane helix</keyword>
<keyword evidence="4" id="KW-1185">Reference proteome</keyword>
<evidence type="ECO:0000256" key="1">
    <source>
        <dbReference type="SAM" id="Phobius"/>
    </source>
</evidence>
<name>A0AAV4KS77_9ACTN</name>
<reference evidence="2" key="3">
    <citation type="submission" date="2023-08" db="EMBL/GenBank/DDBJ databases">
        <authorList>
            <person name="Sun Q."/>
            <person name="Ohkuma M."/>
        </authorList>
    </citation>
    <scope>NUCLEOTIDE SEQUENCE</scope>
    <source>
        <strain evidence="2">JCM 4205</strain>
    </source>
</reference>
<proteinExistence type="predicted"/>
<evidence type="ECO:0000313" key="2">
    <source>
        <dbReference type="EMBL" id="GGR50607.1"/>
    </source>
</evidence>
<feature type="transmembrane region" description="Helical" evidence="1">
    <location>
        <begin position="81"/>
        <end position="102"/>
    </location>
</feature>
<dbReference type="RefSeq" id="WP_062751532.1">
    <property type="nucleotide sequence ID" value="NZ_BMSJ01000017.1"/>
</dbReference>
<dbReference type="AlphaFoldDB" id="A0AAV4KS77"/>
<evidence type="ECO:0008006" key="6">
    <source>
        <dbReference type="Google" id="ProtNLM"/>
    </source>
</evidence>
<gene>
    <name evidence="3" type="ORF">CP977_27705</name>
    <name evidence="2" type="ORF">GCM10010497_62470</name>
</gene>
<sequence length="126" mass="13392">MSSSTRPSSTRSLVHTNEFRARARRTQGWGILLLAVAGLLWIWCAVLLVTPYEQSDGGSPCPSLLTSEYVHQEDCVESRDWPGLVALLGGSLPFAVAGAALYTGGSAAHRTADYLAEVTRLDSAGA</sequence>
<keyword evidence="1" id="KW-0812">Transmembrane</keyword>
<feature type="transmembrane region" description="Helical" evidence="1">
    <location>
        <begin position="29"/>
        <end position="49"/>
    </location>
</feature>
<evidence type="ECO:0000313" key="3">
    <source>
        <dbReference type="EMBL" id="QEV35491.1"/>
    </source>
</evidence>
<dbReference type="Proteomes" id="UP000642014">
    <property type="component" value="Unassembled WGS sequence"/>
</dbReference>
<keyword evidence="1" id="KW-0472">Membrane</keyword>
<reference evidence="2 5" key="1">
    <citation type="journal article" date="2014" name="Int. J. Syst. Evol. Microbiol.">
        <title>Complete genome sequence of Corynebacterium casei LMG S-19264T (=DSM 44701T), isolated from a smear-ripened cheese.</title>
        <authorList>
            <consortium name="US DOE Joint Genome Institute (JGI-PGF)"/>
            <person name="Walter F."/>
            <person name="Albersmeier A."/>
            <person name="Kalinowski J."/>
            <person name="Ruckert C."/>
        </authorList>
    </citation>
    <scope>NUCLEOTIDE SEQUENCE [LARGE SCALE GENOMIC DNA]</scope>
    <source>
        <strain evidence="2 5">JCM 4205</strain>
    </source>
</reference>
<accession>A0AAV4KS77</accession>
<organism evidence="2 5">
    <name type="scientific">Streptomyces cinereoruber</name>
    <dbReference type="NCBI Taxonomy" id="67260"/>
    <lineage>
        <taxon>Bacteria</taxon>
        <taxon>Bacillati</taxon>
        <taxon>Actinomycetota</taxon>
        <taxon>Actinomycetes</taxon>
        <taxon>Kitasatosporales</taxon>
        <taxon>Streptomycetaceae</taxon>
        <taxon>Streptomyces</taxon>
    </lineage>
</organism>
<reference evidence="3 4" key="2">
    <citation type="submission" date="2017-09" db="EMBL/GenBank/DDBJ databases">
        <authorList>
            <person name="Lee N."/>
            <person name="Cho B.-K."/>
        </authorList>
    </citation>
    <scope>NUCLEOTIDE SEQUENCE [LARGE SCALE GENOMIC DNA]</scope>
    <source>
        <strain evidence="3 4">ATCC 19740</strain>
    </source>
</reference>
<dbReference type="EMBL" id="BMSJ01000017">
    <property type="protein sequence ID" value="GGR50607.1"/>
    <property type="molecule type" value="Genomic_DNA"/>
</dbReference>
<dbReference type="GeneID" id="95457552"/>